<evidence type="ECO:0000256" key="1">
    <source>
        <dbReference type="SAM" id="MobiDB-lite"/>
    </source>
</evidence>
<organism evidence="2 3">
    <name type="scientific">Fusarium solani</name>
    <name type="common">Filamentous fungus</name>
    <dbReference type="NCBI Taxonomy" id="169388"/>
    <lineage>
        <taxon>Eukaryota</taxon>
        <taxon>Fungi</taxon>
        <taxon>Dikarya</taxon>
        <taxon>Ascomycota</taxon>
        <taxon>Pezizomycotina</taxon>
        <taxon>Sordariomycetes</taxon>
        <taxon>Hypocreomycetidae</taxon>
        <taxon>Hypocreales</taxon>
        <taxon>Nectriaceae</taxon>
        <taxon>Fusarium</taxon>
        <taxon>Fusarium solani species complex</taxon>
    </lineage>
</organism>
<gene>
    <name evidence="2" type="ORF">B0J15DRAFT_460427</name>
</gene>
<feature type="region of interest" description="Disordered" evidence="1">
    <location>
        <begin position="1"/>
        <end position="65"/>
    </location>
</feature>
<name>A0A9P9RBG5_FUSSL</name>
<protein>
    <submittedName>
        <fullName evidence="2">Uncharacterized protein</fullName>
    </submittedName>
</protein>
<proteinExistence type="predicted"/>
<keyword evidence="3" id="KW-1185">Reference proteome</keyword>
<accession>A0A9P9RBG5</accession>
<sequence>MNNYYAPGAGGGGGGGRGGGGGGGGGSTTSGHVSKRAVKHMKRTAAWIQRQHHSPSREYSPGRPSILPRRLAAVRTLAKKGNSSPIENTRRQTGVRTLAARRGRERSRQGRQGRQGQ</sequence>
<feature type="compositionally biased region" description="Gly residues" evidence="1">
    <location>
        <begin position="8"/>
        <end position="28"/>
    </location>
</feature>
<dbReference type="Proteomes" id="UP000736672">
    <property type="component" value="Unassembled WGS sequence"/>
</dbReference>
<evidence type="ECO:0000313" key="3">
    <source>
        <dbReference type="Proteomes" id="UP000736672"/>
    </source>
</evidence>
<feature type="compositionally biased region" description="Basic residues" evidence="1">
    <location>
        <begin position="99"/>
        <end position="111"/>
    </location>
</feature>
<reference evidence="2" key="1">
    <citation type="journal article" date="2021" name="Nat. Commun.">
        <title>Genetic determinants of endophytism in the Arabidopsis root mycobiome.</title>
        <authorList>
            <person name="Mesny F."/>
            <person name="Miyauchi S."/>
            <person name="Thiergart T."/>
            <person name="Pickel B."/>
            <person name="Atanasova L."/>
            <person name="Karlsson M."/>
            <person name="Huettel B."/>
            <person name="Barry K.W."/>
            <person name="Haridas S."/>
            <person name="Chen C."/>
            <person name="Bauer D."/>
            <person name="Andreopoulos W."/>
            <person name="Pangilinan J."/>
            <person name="LaButti K."/>
            <person name="Riley R."/>
            <person name="Lipzen A."/>
            <person name="Clum A."/>
            <person name="Drula E."/>
            <person name="Henrissat B."/>
            <person name="Kohler A."/>
            <person name="Grigoriev I.V."/>
            <person name="Martin F.M."/>
            <person name="Hacquard S."/>
        </authorList>
    </citation>
    <scope>NUCLEOTIDE SEQUENCE</scope>
    <source>
        <strain evidence="2">FSSC 5 MPI-SDFR-AT-0091</strain>
    </source>
</reference>
<evidence type="ECO:0000313" key="2">
    <source>
        <dbReference type="EMBL" id="KAH7272679.1"/>
    </source>
</evidence>
<feature type="compositionally biased region" description="Polar residues" evidence="1">
    <location>
        <begin position="81"/>
        <end position="95"/>
    </location>
</feature>
<dbReference type="AlphaFoldDB" id="A0A9P9RBG5"/>
<comment type="caution">
    <text evidence="2">The sequence shown here is derived from an EMBL/GenBank/DDBJ whole genome shotgun (WGS) entry which is preliminary data.</text>
</comment>
<feature type="region of interest" description="Disordered" evidence="1">
    <location>
        <begin position="77"/>
        <end position="117"/>
    </location>
</feature>
<feature type="compositionally biased region" description="Basic residues" evidence="1">
    <location>
        <begin position="33"/>
        <end position="43"/>
    </location>
</feature>
<dbReference type="EMBL" id="JAGTJS010000003">
    <property type="protein sequence ID" value="KAH7272679.1"/>
    <property type="molecule type" value="Genomic_DNA"/>
</dbReference>